<reference evidence="4" key="1">
    <citation type="submission" date="2016-11" db="EMBL/GenBank/DDBJ databases">
        <authorList>
            <person name="Varghese N."/>
            <person name="Submissions S."/>
        </authorList>
    </citation>
    <scope>NUCLEOTIDE SEQUENCE [LARGE SCALE GENOMIC DNA]</scope>
    <source>
        <strain evidence="4">DSM 29326</strain>
    </source>
</reference>
<organism evidence="3 4">
    <name type="scientific">Loktanella atrilutea</name>
    <dbReference type="NCBI Taxonomy" id="366533"/>
    <lineage>
        <taxon>Bacteria</taxon>
        <taxon>Pseudomonadati</taxon>
        <taxon>Pseudomonadota</taxon>
        <taxon>Alphaproteobacteria</taxon>
        <taxon>Rhodobacterales</taxon>
        <taxon>Roseobacteraceae</taxon>
        <taxon>Loktanella</taxon>
    </lineage>
</organism>
<dbReference type="AlphaFoldDB" id="A0A1M4SPN9"/>
<dbReference type="Proteomes" id="UP000183987">
    <property type="component" value="Unassembled WGS sequence"/>
</dbReference>
<evidence type="ECO:0000313" key="3">
    <source>
        <dbReference type="EMBL" id="SHE34139.1"/>
    </source>
</evidence>
<name>A0A1M4SPN9_LOKAT</name>
<dbReference type="InterPro" id="IPR018764">
    <property type="entry name" value="RskA_C"/>
</dbReference>
<dbReference type="GO" id="GO:0016989">
    <property type="term" value="F:sigma factor antagonist activity"/>
    <property type="evidence" value="ECO:0007669"/>
    <property type="project" value="TreeGrafter"/>
</dbReference>
<gene>
    <name evidence="3" type="ORF">SAMN05444339_10196</name>
</gene>
<evidence type="ECO:0000313" key="4">
    <source>
        <dbReference type="Proteomes" id="UP000183987"/>
    </source>
</evidence>
<dbReference type="PANTHER" id="PTHR37461">
    <property type="entry name" value="ANTI-SIGMA-K FACTOR RSKA"/>
    <property type="match status" value="1"/>
</dbReference>
<keyword evidence="4" id="KW-1185">Reference proteome</keyword>
<dbReference type="GO" id="GO:0006417">
    <property type="term" value="P:regulation of translation"/>
    <property type="evidence" value="ECO:0007669"/>
    <property type="project" value="TreeGrafter"/>
</dbReference>
<dbReference type="EMBL" id="FQUE01000001">
    <property type="protein sequence ID" value="SHE34139.1"/>
    <property type="molecule type" value="Genomic_DNA"/>
</dbReference>
<dbReference type="STRING" id="366533.SAMN05444339_10196"/>
<dbReference type="Pfam" id="PF10099">
    <property type="entry name" value="RskA_C"/>
    <property type="match status" value="1"/>
</dbReference>
<accession>A0A1M4SPN9</accession>
<dbReference type="OrthoDB" id="9816387at2"/>
<dbReference type="RefSeq" id="WP_072855254.1">
    <property type="nucleotide sequence ID" value="NZ_FQUE01000001.1"/>
</dbReference>
<dbReference type="PANTHER" id="PTHR37461:SF1">
    <property type="entry name" value="ANTI-SIGMA-K FACTOR RSKA"/>
    <property type="match status" value="1"/>
</dbReference>
<proteinExistence type="predicted"/>
<dbReference type="InterPro" id="IPR051474">
    <property type="entry name" value="Anti-sigma-K/W_factor"/>
</dbReference>
<protein>
    <submittedName>
        <fullName evidence="3">Anti-sigma-K factor RskA</fullName>
    </submittedName>
</protein>
<feature type="domain" description="Anti-sigma K factor RskA C-terminal" evidence="2">
    <location>
        <begin position="103"/>
        <end position="225"/>
    </location>
</feature>
<evidence type="ECO:0000256" key="1">
    <source>
        <dbReference type="SAM" id="MobiDB-lite"/>
    </source>
</evidence>
<feature type="region of interest" description="Disordered" evidence="1">
    <location>
        <begin position="211"/>
        <end position="235"/>
    </location>
</feature>
<evidence type="ECO:0000259" key="2">
    <source>
        <dbReference type="Pfam" id="PF10099"/>
    </source>
</evidence>
<dbReference type="GO" id="GO:0005886">
    <property type="term" value="C:plasma membrane"/>
    <property type="evidence" value="ECO:0007669"/>
    <property type="project" value="InterPro"/>
</dbReference>
<sequence length="235" mass="24194">MTRLSDEIMALSDDYVLGLLSPAEATLMEAVIAREPELSRRVGRLRDQLLPLDLSADPMPLPEGFAAKVRGQLPAQQGTAVPSVDATPSNASGAPGRRALGLIAAAVAGLALGVGLTGMRPLPAPTVVAVLVDADGVPQAVIDDYGNDTATVRFVADVAVPADRTLQVWTLPSQDLGPISLGTLDRTAPAQLRFADLPDPGAQQLYEVTLEPLGGSPTGRPTGPIIGKGFAAPQA</sequence>